<keyword evidence="10 19" id="KW-0378">Hydrolase</keyword>
<evidence type="ECO:0000256" key="11">
    <source>
        <dbReference type="ARBA" id="ARBA00022833"/>
    </source>
</evidence>
<evidence type="ECO:0000256" key="18">
    <source>
        <dbReference type="PIRSR" id="PIRSR623088-3"/>
    </source>
</evidence>
<keyword evidence="9" id="KW-0547">Nucleotide-binding</keyword>
<dbReference type="GO" id="GO:0047555">
    <property type="term" value="F:3',5'-cyclic-GMP phosphodiesterase activity"/>
    <property type="evidence" value="ECO:0007669"/>
    <property type="project" value="UniProtKB-EC"/>
</dbReference>
<feature type="binding site" evidence="17">
    <location>
        <position position="660"/>
    </location>
    <ligand>
        <name>AMP</name>
        <dbReference type="ChEBI" id="CHEBI:456215"/>
    </ligand>
</feature>
<dbReference type="Gene3D" id="1.10.1300.10">
    <property type="entry name" value="3'5'-cyclic nucleotide phosphodiesterase, catalytic domain"/>
    <property type="match status" value="1"/>
</dbReference>
<protein>
    <recommendedName>
        <fullName evidence="19">Phosphodiesterase</fullName>
        <ecNumber evidence="19">3.1.4.-</ecNumber>
    </recommendedName>
</protein>
<evidence type="ECO:0000256" key="13">
    <source>
        <dbReference type="ARBA" id="ARBA00036079"/>
    </source>
</evidence>
<evidence type="ECO:0000256" key="16">
    <source>
        <dbReference type="PIRSR" id="PIRSR623088-1"/>
    </source>
</evidence>
<keyword evidence="11" id="KW-0862">Zinc</keyword>
<evidence type="ECO:0000256" key="9">
    <source>
        <dbReference type="ARBA" id="ARBA00022741"/>
    </source>
</evidence>
<dbReference type="InterPro" id="IPR036971">
    <property type="entry name" value="PDEase_catalytic_dom_sf"/>
</dbReference>
<dbReference type="PRINTS" id="PR00387">
    <property type="entry name" value="PDIESTERASE1"/>
</dbReference>
<name>A0A6F9DMT2_9ASCI</name>
<evidence type="ECO:0000256" key="14">
    <source>
        <dbReference type="ARBA" id="ARBA00037913"/>
    </source>
</evidence>
<feature type="active site" description="Proton donor" evidence="16">
    <location>
        <position position="619"/>
    </location>
</feature>
<feature type="binding site" evidence="18">
    <location>
        <position position="623"/>
    </location>
    <ligand>
        <name>Zn(2+)</name>
        <dbReference type="ChEBI" id="CHEBI:29105"/>
        <label>1</label>
    </ligand>
</feature>
<evidence type="ECO:0000256" key="8">
    <source>
        <dbReference type="ARBA" id="ARBA00022737"/>
    </source>
</evidence>
<organism evidence="22">
    <name type="scientific">Phallusia mammillata</name>
    <dbReference type="NCBI Taxonomy" id="59560"/>
    <lineage>
        <taxon>Eukaryota</taxon>
        <taxon>Metazoa</taxon>
        <taxon>Chordata</taxon>
        <taxon>Tunicata</taxon>
        <taxon>Ascidiacea</taxon>
        <taxon>Phlebobranchia</taxon>
        <taxon>Ascidiidae</taxon>
        <taxon>Phallusia</taxon>
    </lineage>
</organism>
<evidence type="ECO:0000313" key="22">
    <source>
        <dbReference type="EMBL" id="CAB3264734.1"/>
    </source>
</evidence>
<feature type="binding site" evidence="18">
    <location>
        <position position="660"/>
    </location>
    <ligand>
        <name>Zn(2+)</name>
        <dbReference type="ChEBI" id="CHEBI:29105"/>
        <label>2</label>
    </ligand>
</feature>
<accession>A0A6F9DMT2</accession>
<evidence type="ECO:0000256" key="5">
    <source>
        <dbReference type="ARBA" id="ARBA00022535"/>
    </source>
</evidence>
<gene>
    <name evidence="22" type="primary">Pde11a</name>
</gene>
<comment type="cofactor">
    <cofactor evidence="19">
        <name>a divalent metal cation</name>
        <dbReference type="ChEBI" id="CHEBI:60240"/>
    </cofactor>
    <text evidence="19">Binds 2 divalent metal cations per subunit. Site 1 may preferentially bind zinc ions, while site 2 has a preference for magnesium and/or manganese ions.</text>
</comment>
<feature type="binding site" evidence="17">
    <location>
        <position position="771"/>
    </location>
    <ligand>
        <name>AMP</name>
        <dbReference type="ChEBI" id="CHEBI:456215"/>
    </ligand>
</feature>
<evidence type="ECO:0000256" key="2">
    <source>
        <dbReference type="ARBA" id="ARBA00001947"/>
    </source>
</evidence>
<dbReference type="InterPro" id="IPR029016">
    <property type="entry name" value="GAF-like_dom_sf"/>
</dbReference>
<evidence type="ECO:0000259" key="21">
    <source>
        <dbReference type="PROSITE" id="PS51845"/>
    </source>
</evidence>
<feature type="domain" description="PDEase" evidence="21">
    <location>
        <begin position="543"/>
        <end position="867"/>
    </location>
</feature>
<dbReference type="Pfam" id="PF00233">
    <property type="entry name" value="PDEase_I"/>
    <property type="match status" value="1"/>
</dbReference>
<comment type="function">
    <text evidence="15">Plays a role in signal transduction by regulating the intracellular concentration of cyclic nucleotides. This phosphodiesterase catalyzes the specific hydrolysis of cGMP to 5'-GMP. Specifically regulates nitric-oxide-generated cGMP.</text>
</comment>
<dbReference type="InterPro" id="IPR003018">
    <property type="entry name" value="GAF"/>
</dbReference>
<feature type="binding site" evidence="18">
    <location>
        <position position="659"/>
    </location>
    <ligand>
        <name>Zn(2+)</name>
        <dbReference type="ChEBI" id="CHEBI:29105"/>
        <label>1</label>
    </ligand>
</feature>
<reference evidence="22" key="1">
    <citation type="submission" date="2020-04" db="EMBL/GenBank/DDBJ databases">
        <authorList>
            <person name="Neveu A P."/>
        </authorList>
    </citation>
    <scope>NUCLEOTIDE SEQUENCE</scope>
    <source>
        <tissue evidence="22">Whole embryo</tissue>
    </source>
</reference>
<evidence type="ECO:0000256" key="3">
    <source>
        <dbReference type="ARBA" id="ARBA00007648"/>
    </source>
</evidence>
<dbReference type="Pfam" id="PF01590">
    <property type="entry name" value="GAF"/>
    <property type="match status" value="2"/>
</dbReference>
<dbReference type="InterPro" id="IPR023088">
    <property type="entry name" value="PDEase"/>
</dbReference>
<dbReference type="CDD" id="cd00077">
    <property type="entry name" value="HDc"/>
    <property type="match status" value="1"/>
</dbReference>
<feature type="binding site" evidence="17">
    <location>
        <begin position="619"/>
        <end position="623"/>
    </location>
    <ligand>
        <name>AMP</name>
        <dbReference type="ChEBI" id="CHEBI:456215"/>
    </ligand>
</feature>
<dbReference type="SMART" id="SM00471">
    <property type="entry name" value="HDc"/>
    <property type="match status" value="1"/>
</dbReference>
<feature type="compositionally biased region" description="Basic and acidic residues" evidence="20">
    <location>
        <begin position="52"/>
        <end position="61"/>
    </location>
</feature>
<evidence type="ECO:0000256" key="15">
    <source>
        <dbReference type="ARBA" id="ARBA00059501"/>
    </source>
</evidence>
<keyword evidence="5" id="KW-0140">cGMP</keyword>
<dbReference type="PROSITE" id="PS00126">
    <property type="entry name" value="PDEASE_I_1"/>
    <property type="match status" value="1"/>
</dbReference>
<comment type="similarity">
    <text evidence="3 19">Belongs to the cyclic nucleotide phosphodiesterase family.</text>
</comment>
<keyword evidence="12" id="KW-0142">cGMP-binding</keyword>
<proteinExistence type="evidence at transcript level"/>
<dbReference type="AlphaFoldDB" id="A0A6F9DMT2"/>
<evidence type="ECO:0000256" key="6">
    <source>
        <dbReference type="ARBA" id="ARBA00022553"/>
    </source>
</evidence>
<comment type="catalytic activity">
    <reaction evidence="13">
        <text>3',5'-cyclic GMP + H2O = GMP + H(+)</text>
        <dbReference type="Rhea" id="RHEA:16957"/>
        <dbReference type="ChEBI" id="CHEBI:15377"/>
        <dbReference type="ChEBI" id="CHEBI:15378"/>
        <dbReference type="ChEBI" id="CHEBI:57746"/>
        <dbReference type="ChEBI" id="CHEBI:58115"/>
        <dbReference type="EC" id="3.1.4.35"/>
    </reaction>
    <physiologicalReaction direction="left-to-right" evidence="13">
        <dbReference type="Rhea" id="RHEA:16958"/>
    </physiologicalReaction>
</comment>
<dbReference type="PROSITE" id="PS51845">
    <property type="entry name" value="PDEASE_I_2"/>
    <property type="match status" value="1"/>
</dbReference>
<sequence length="873" mass="99152">MVLDEHQIEAWLDDHPDFTFDYFLRKATQSMINTWLADRVIRIAADERKISDAFTTGDDRPPSSASEASAGRKTPIRKISHEDINPNYLPLKPMVSTNEQGSLSFYAPENQSPPTPRRNNNLGRKLKARRISHWHNPPQIKNGTDVEVEEGDGNSTAVIDERDMIMELVMDIAMDLDVTSVSHRILQNVSILLEADRCSLFLVREKAGEKFLVSRLFDVNKESTLEDNVVKQNEIRIKFGQGIAGLVALTGNTLNIPDAYKDKRFNQNVDQKTGYKTKCILCMPIKDQGKRIVGVAQVINKNQGVFTLKDEKIFASYLGFCGIAIHNAQIFEKIQLENRRNEILLDLARCLFEEQSSLSIVMETILTHSTSLLSCERASVLLADPAHPENLFKKTFEHVSDQVALESKLENLQNGNSNKRKVPFNIAITSFVQQTGQIVNVRDAEKETKFQFVEDEELGFTTRSLLCIPIRDSLRQVLGVIQLVNKMPKAGPYFTQSDVQILEAFAIFCGLGISNTRMYEETARLAAKQQVILEVLSYHAVAPPTESLQLTQSEIPSAKSFDLLSYGFDDSLLSDYDTMRATVRMFIDMNIPEKFHINIGTLSRWVASVKRNYRPVRYHNWRHAFNVCQSAFCMIKIGGLLNVFNDYEQLALLISCLSHDLDHRGTNNAFQAKIEHPLARLYSTSTMEHHHYNQCLMLLQSDGCEILSHLSSTEYARVIKLVQHAIISTDLAVYFKNRTAFFNIVKSGARDWANNEIQRDVLRGMVMTATDVSAITKPWLIELKVAEQVAEEFFEQGDIEKNKLMQEPIDMMNRKLKHKLPNMQVGFIDSICLPLYEALSKTSKGLKPMLDGCLDNRRHWKEMSQKNEAGTSM</sequence>
<dbReference type="FunFam" id="3.30.450.40:FF:000004">
    <property type="entry name" value="Phosphodiesterase"/>
    <property type="match status" value="1"/>
</dbReference>
<comment type="cofactor">
    <cofactor evidence="2">
        <name>Zn(2+)</name>
        <dbReference type="ChEBI" id="CHEBI:29105"/>
    </cofactor>
</comment>
<comment type="cofactor">
    <cofactor evidence="1">
        <name>Mg(2+)</name>
        <dbReference type="ChEBI" id="CHEBI:18420"/>
    </cofactor>
</comment>
<dbReference type="EMBL" id="LR788872">
    <property type="protein sequence ID" value="CAB3264734.1"/>
    <property type="molecule type" value="mRNA"/>
</dbReference>
<evidence type="ECO:0000256" key="19">
    <source>
        <dbReference type="RuleBase" id="RU363067"/>
    </source>
</evidence>
<evidence type="ECO:0000256" key="10">
    <source>
        <dbReference type="ARBA" id="ARBA00022801"/>
    </source>
</evidence>
<dbReference type="SMART" id="SM00065">
    <property type="entry name" value="GAF"/>
    <property type="match status" value="2"/>
</dbReference>
<keyword evidence="4" id="KW-0021">Allosteric enzyme</keyword>
<dbReference type="Gene3D" id="3.30.450.40">
    <property type="match status" value="2"/>
</dbReference>
<feature type="region of interest" description="Disordered" evidence="20">
    <location>
        <begin position="52"/>
        <end position="93"/>
    </location>
</feature>
<evidence type="ECO:0000256" key="1">
    <source>
        <dbReference type="ARBA" id="ARBA00001946"/>
    </source>
</evidence>
<evidence type="ECO:0000256" key="7">
    <source>
        <dbReference type="ARBA" id="ARBA00022723"/>
    </source>
</evidence>
<dbReference type="GO" id="GO:0007165">
    <property type="term" value="P:signal transduction"/>
    <property type="evidence" value="ECO:0007669"/>
    <property type="project" value="InterPro"/>
</dbReference>
<dbReference type="InterPro" id="IPR023174">
    <property type="entry name" value="PDEase_CS"/>
</dbReference>
<keyword evidence="8" id="KW-0677">Repeat</keyword>
<dbReference type="EC" id="3.1.4.-" evidence="19"/>
<dbReference type="FunFam" id="1.10.1300.10:FF:000003">
    <property type="entry name" value="Phosphodiesterase"/>
    <property type="match status" value="1"/>
</dbReference>
<comment type="pathway">
    <text evidence="14">Purine metabolism; 3',5'-cyclic GMP degradation; GMP from 3',5'-cyclic GMP: step 1/1.</text>
</comment>
<keyword evidence="7 18" id="KW-0479">Metal-binding</keyword>
<dbReference type="FunFam" id="3.30.450.40:FF:000015">
    <property type="entry name" value="Phosphodiesterase"/>
    <property type="match status" value="1"/>
</dbReference>
<keyword evidence="6" id="KW-0597">Phosphoprotein</keyword>
<dbReference type="SUPFAM" id="SSF109604">
    <property type="entry name" value="HD-domain/PDEase-like"/>
    <property type="match status" value="1"/>
</dbReference>
<dbReference type="PANTHER" id="PTHR11347">
    <property type="entry name" value="CYCLIC NUCLEOTIDE PHOSPHODIESTERASE"/>
    <property type="match status" value="1"/>
</dbReference>
<dbReference type="GO" id="GO:0046872">
    <property type="term" value="F:metal ion binding"/>
    <property type="evidence" value="ECO:0007669"/>
    <property type="project" value="UniProtKB-KW"/>
</dbReference>
<evidence type="ECO:0000256" key="4">
    <source>
        <dbReference type="ARBA" id="ARBA00022533"/>
    </source>
</evidence>
<dbReference type="SUPFAM" id="SSF55781">
    <property type="entry name" value="GAF domain-like"/>
    <property type="match status" value="2"/>
</dbReference>
<feature type="binding site" evidence="18">
    <location>
        <position position="660"/>
    </location>
    <ligand>
        <name>Zn(2+)</name>
        <dbReference type="ChEBI" id="CHEBI:29105"/>
        <label>1</label>
    </ligand>
</feature>
<evidence type="ECO:0000256" key="12">
    <source>
        <dbReference type="ARBA" id="ARBA00022992"/>
    </source>
</evidence>
<dbReference type="InterPro" id="IPR003607">
    <property type="entry name" value="HD/PDEase_dom"/>
</dbReference>
<evidence type="ECO:0000256" key="17">
    <source>
        <dbReference type="PIRSR" id="PIRSR623088-2"/>
    </source>
</evidence>
<feature type="binding site" evidence="17">
    <location>
        <position position="824"/>
    </location>
    <ligand>
        <name>AMP</name>
        <dbReference type="ChEBI" id="CHEBI:456215"/>
    </ligand>
</feature>
<dbReference type="InterPro" id="IPR002073">
    <property type="entry name" value="PDEase_catalytic_dom"/>
</dbReference>
<feature type="binding site" evidence="18">
    <location>
        <position position="771"/>
    </location>
    <ligand>
        <name>Zn(2+)</name>
        <dbReference type="ChEBI" id="CHEBI:29105"/>
        <label>1</label>
    </ligand>
</feature>
<dbReference type="GO" id="GO:0030553">
    <property type="term" value="F:cGMP binding"/>
    <property type="evidence" value="ECO:0007669"/>
    <property type="project" value="UniProtKB-KW"/>
</dbReference>
<evidence type="ECO:0000256" key="20">
    <source>
        <dbReference type="SAM" id="MobiDB-lite"/>
    </source>
</evidence>